<feature type="domain" description="Glycosyltransferase 2-like" evidence="3">
    <location>
        <begin position="3"/>
        <end position="164"/>
    </location>
</feature>
<sequence>MISILVPVYNVENYLSQCLDSILAQTYKDIEIVMVNDGSTDHSKYIASSYANRYSFIHLYNYENAGISTTRNRLLRHAQGEYVFFVDSDDYIAPQTLQAMMNHMEAYNCDIVCCGYTMDYRFGALYRKVETKKVMTKQQALHSLAENKGMNNYPWGKLYKKKCFSNVSFPEFMRGFEDTYTVFKALCNAGTIGCISKRYYHYVQHQGSLTHHMNLETAYDMRKAYEYQESCLRRWYPEEDFHFDVHLVNSDFVILYTIFAYYTKKDDPQFVPAVINWKKVNPFVHVAYELCRGICSLRFGWAKTKTQEFNKWL</sequence>
<dbReference type="GO" id="GO:0050501">
    <property type="term" value="F:hyaluronan synthase activity"/>
    <property type="evidence" value="ECO:0007669"/>
    <property type="project" value="UniProtKB-EC"/>
</dbReference>
<reference evidence="4 5" key="1">
    <citation type="submission" date="2018-06" db="EMBL/GenBank/DDBJ databases">
        <authorList>
            <consortium name="Pathogen Informatics"/>
            <person name="Doyle S."/>
        </authorList>
    </citation>
    <scope>NUCLEOTIDE SEQUENCE [LARGE SCALE GENOMIC DNA]</scope>
    <source>
        <strain evidence="4 5">NCTC11087</strain>
    </source>
</reference>
<keyword evidence="5" id="KW-1185">Reference proteome</keyword>
<dbReference type="EMBL" id="UHFX01000003">
    <property type="protein sequence ID" value="SUO03824.1"/>
    <property type="molecule type" value="Genomic_DNA"/>
</dbReference>
<dbReference type="CDD" id="cd00761">
    <property type="entry name" value="Glyco_tranf_GTA_type"/>
    <property type="match status" value="1"/>
</dbReference>
<dbReference type="InterPro" id="IPR001173">
    <property type="entry name" value="Glyco_trans_2-like"/>
</dbReference>
<accession>A0A380LIU4</accession>
<dbReference type="Proteomes" id="UP000255523">
    <property type="component" value="Unassembled WGS sequence"/>
</dbReference>
<dbReference type="AlphaFoldDB" id="A0A380LIU4"/>
<evidence type="ECO:0000313" key="4">
    <source>
        <dbReference type="EMBL" id="SUO03824.1"/>
    </source>
</evidence>
<dbReference type="RefSeq" id="WP_022789198.1">
    <property type="nucleotide sequence ID" value="NZ_UHFX01000003.1"/>
</dbReference>
<gene>
    <name evidence="4" type="primary">hyaD_1</name>
    <name evidence="4" type="ORF">NCTC11087_00698</name>
</gene>
<dbReference type="PANTHER" id="PTHR22916:SF51">
    <property type="entry name" value="GLYCOSYLTRANSFERASE EPSH-RELATED"/>
    <property type="match status" value="1"/>
</dbReference>
<dbReference type="PANTHER" id="PTHR22916">
    <property type="entry name" value="GLYCOSYLTRANSFERASE"/>
    <property type="match status" value="1"/>
</dbReference>
<name>A0A380LIU4_9FIRM</name>
<keyword evidence="1 4" id="KW-0328">Glycosyltransferase</keyword>
<organism evidence="4 5">
    <name type="scientific">Faecalicoccus pleomorphus</name>
    <dbReference type="NCBI Taxonomy" id="1323"/>
    <lineage>
        <taxon>Bacteria</taxon>
        <taxon>Bacillati</taxon>
        <taxon>Bacillota</taxon>
        <taxon>Erysipelotrichia</taxon>
        <taxon>Erysipelotrichales</taxon>
        <taxon>Erysipelotrichaceae</taxon>
        <taxon>Faecalicoccus</taxon>
    </lineage>
</organism>
<keyword evidence="2 4" id="KW-0808">Transferase</keyword>
<protein>
    <submittedName>
        <fullName evidence="4">Family 2 glycosyl transferase</fullName>
        <ecNumber evidence="4">2.4.1.212</ecNumber>
    </submittedName>
</protein>
<dbReference type="Gene3D" id="3.90.550.10">
    <property type="entry name" value="Spore Coat Polysaccharide Biosynthesis Protein SpsA, Chain A"/>
    <property type="match status" value="1"/>
</dbReference>
<dbReference type="OrthoDB" id="9807674at2"/>
<dbReference type="GeneID" id="77461676"/>
<proteinExistence type="predicted"/>
<evidence type="ECO:0000259" key="3">
    <source>
        <dbReference type="Pfam" id="PF00535"/>
    </source>
</evidence>
<dbReference type="InterPro" id="IPR029044">
    <property type="entry name" value="Nucleotide-diphossugar_trans"/>
</dbReference>
<dbReference type="EC" id="2.4.1.212" evidence="4"/>
<dbReference type="SUPFAM" id="SSF53448">
    <property type="entry name" value="Nucleotide-diphospho-sugar transferases"/>
    <property type="match status" value="1"/>
</dbReference>
<evidence type="ECO:0000256" key="1">
    <source>
        <dbReference type="ARBA" id="ARBA00022676"/>
    </source>
</evidence>
<dbReference type="Pfam" id="PF00535">
    <property type="entry name" value="Glycos_transf_2"/>
    <property type="match status" value="1"/>
</dbReference>
<evidence type="ECO:0000256" key="2">
    <source>
        <dbReference type="ARBA" id="ARBA00022679"/>
    </source>
</evidence>
<evidence type="ECO:0000313" key="5">
    <source>
        <dbReference type="Proteomes" id="UP000255523"/>
    </source>
</evidence>